<comment type="function">
    <text evidence="1">Transcription repressor.</text>
</comment>
<feature type="domain" description="C3H1-type" evidence="15">
    <location>
        <begin position="152"/>
        <end position="179"/>
    </location>
</feature>
<evidence type="ECO:0000256" key="11">
    <source>
        <dbReference type="ARBA" id="ARBA00023242"/>
    </source>
</evidence>
<evidence type="ECO:0000256" key="3">
    <source>
        <dbReference type="ARBA" id="ARBA00022414"/>
    </source>
</evidence>
<keyword evidence="5 12" id="KW-0479">Metal-binding</keyword>
<evidence type="ECO:0000256" key="2">
    <source>
        <dbReference type="ARBA" id="ARBA00004123"/>
    </source>
</evidence>
<dbReference type="GO" id="GO:0000978">
    <property type="term" value="F:RNA polymerase II cis-regulatory region sequence-specific DNA binding"/>
    <property type="evidence" value="ECO:0007669"/>
    <property type="project" value="TreeGrafter"/>
</dbReference>
<dbReference type="WBParaSite" id="PSAMB.scaffold860size40082.g9163.t1">
    <property type="protein sequence ID" value="PSAMB.scaffold860size40082.g9163.t1"/>
    <property type="gene ID" value="PSAMB.scaffold860size40082.g9163"/>
</dbReference>
<evidence type="ECO:0000259" key="16">
    <source>
        <dbReference type="PROSITE" id="PS50174"/>
    </source>
</evidence>
<dbReference type="GO" id="GO:0005634">
    <property type="term" value="C:nucleus"/>
    <property type="evidence" value="ECO:0007669"/>
    <property type="project" value="UniProtKB-SubCell"/>
</dbReference>
<evidence type="ECO:0000256" key="7">
    <source>
        <dbReference type="ARBA" id="ARBA00022833"/>
    </source>
</evidence>
<feature type="coiled-coil region" evidence="13">
    <location>
        <begin position="413"/>
        <end position="440"/>
    </location>
</feature>
<dbReference type="PANTHER" id="PTHR46297">
    <property type="entry name" value="ZINC FINGER CCCH-TYPE WITH G PATCH DOMAIN-CONTAINING PROTEIN"/>
    <property type="match status" value="1"/>
</dbReference>
<dbReference type="InterPro" id="IPR000571">
    <property type="entry name" value="Znf_CCCH"/>
</dbReference>
<evidence type="ECO:0000256" key="1">
    <source>
        <dbReference type="ARBA" id="ARBA00004062"/>
    </source>
</evidence>
<evidence type="ECO:0000313" key="17">
    <source>
        <dbReference type="Proteomes" id="UP000887566"/>
    </source>
</evidence>
<name>A0A914XK47_9BILA</name>
<reference evidence="18" key="1">
    <citation type="submission" date="2022-11" db="UniProtKB">
        <authorList>
            <consortium name="WormBaseParasite"/>
        </authorList>
    </citation>
    <scope>IDENTIFICATION</scope>
</reference>
<keyword evidence="4" id="KW-0678">Repressor</keyword>
<comment type="subcellular location">
    <subcellularLocation>
        <location evidence="2">Nucleus</location>
    </subcellularLocation>
</comment>
<proteinExistence type="predicted"/>
<dbReference type="GO" id="GO:0001227">
    <property type="term" value="F:DNA-binding transcription repressor activity, RNA polymerase II-specific"/>
    <property type="evidence" value="ECO:0007669"/>
    <property type="project" value="TreeGrafter"/>
</dbReference>
<keyword evidence="7 12" id="KW-0862">Zinc</keyword>
<evidence type="ECO:0000256" key="14">
    <source>
        <dbReference type="SAM" id="MobiDB-lite"/>
    </source>
</evidence>
<keyword evidence="8" id="KW-0805">Transcription regulation</keyword>
<dbReference type="Gene3D" id="2.30.30.1190">
    <property type="match status" value="1"/>
</dbReference>
<sequence length="485" mass="54337">MEDGATAGTEEVEIYLQQIASIDERLRADADLSDAEREELQQLKTDLQELLELIEDGATNGDSDKPASSNCLQNPGDLTDDVQPFDEEAIDDDGQDIDLDDVIGMRCRAPYGTQFGHKLPLELHNAVILDVVDPSRPVEQMEVRVLYSNPMFLSMKPCQFFLEDRCSFETSCRFSHGEKVSLADLLEYESPDFDALKEGSSVLAVRDEKDGLWEVGTVTSMQDDQIAVNWLKSQSESAVQRKLVLPLNIDLAHYNDEEEDSVGGYETSERMQSFNTGPLSETMGGWEQHTKGIGSKLMAKMGYQVGEGLGKRNSGIVEPIKARILPKGRSLDHCAGKDGAQPSKSSLRRVRQKMRREKLRQKLSEAKNDLDSGIFTFLNRKLEQNTEEDEAKVAVRQKSALRAESSKSLNIKLFTLDESIKQAEKKLKQYETSAQRNELKDAVTAGRMRAKHSEVQAELVSLRRQHAQIASEQKTRTTAKKTSIF</sequence>
<keyword evidence="6 12" id="KW-0863">Zinc-finger</keyword>
<dbReference type="SMART" id="SM00443">
    <property type="entry name" value="G_patch"/>
    <property type="match status" value="1"/>
</dbReference>
<keyword evidence="11" id="KW-0539">Nucleus</keyword>
<dbReference type="AlphaFoldDB" id="A0A914XK47"/>
<dbReference type="PROSITE" id="PS50103">
    <property type="entry name" value="ZF_C3H1"/>
    <property type="match status" value="1"/>
</dbReference>
<dbReference type="CDD" id="cd20384">
    <property type="entry name" value="Tudor_ZGPAT"/>
    <property type="match status" value="1"/>
</dbReference>
<evidence type="ECO:0000256" key="10">
    <source>
        <dbReference type="ARBA" id="ARBA00023163"/>
    </source>
</evidence>
<accession>A0A914XK47</accession>
<dbReference type="Pfam" id="PF01585">
    <property type="entry name" value="G-patch"/>
    <property type="match status" value="1"/>
</dbReference>
<dbReference type="PANTHER" id="PTHR46297:SF1">
    <property type="entry name" value="ZINC FINGER CCCH-TYPE WITH G PATCH DOMAIN-CONTAINING PROTEIN"/>
    <property type="match status" value="1"/>
</dbReference>
<evidence type="ECO:0000256" key="13">
    <source>
        <dbReference type="SAM" id="Coils"/>
    </source>
</evidence>
<evidence type="ECO:0000256" key="8">
    <source>
        <dbReference type="ARBA" id="ARBA00023015"/>
    </source>
</evidence>
<dbReference type="Proteomes" id="UP000887566">
    <property type="component" value="Unplaced"/>
</dbReference>
<dbReference type="InterPro" id="IPR000467">
    <property type="entry name" value="G_patch_dom"/>
</dbReference>
<dbReference type="GO" id="GO:0008270">
    <property type="term" value="F:zinc ion binding"/>
    <property type="evidence" value="ECO:0007669"/>
    <property type="project" value="UniProtKB-KW"/>
</dbReference>
<dbReference type="PROSITE" id="PS50174">
    <property type="entry name" value="G_PATCH"/>
    <property type="match status" value="1"/>
</dbReference>
<keyword evidence="13" id="KW-0175">Coiled coil</keyword>
<feature type="zinc finger region" description="C3H1-type" evidence="12">
    <location>
        <begin position="152"/>
        <end position="179"/>
    </location>
</feature>
<evidence type="ECO:0000256" key="6">
    <source>
        <dbReference type="ARBA" id="ARBA00022771"/>
    </source>
</evidence>
<feature type="domain" description="G-patch" evidence="16">
    <location>
        <begin position="290"/>
        <end position="336"/>
    </location>
</feature>
<organism evidence="17 18">
    <name type="scientific">Plectus sambesii</name>
    <dbReference type="NCBI Taxonomy" id="2011161"/>
    <lineage>
        <taxon>Eukaryota</taxon>
        <taxon>Metazoa</taxon>
        <taxon>Ecdysozoa</taxon>
        <taxon>Nematoda</taxon>
        <taxon>Chromadorea</taxon>
        <taxon>Plectida</taxon>
        <taxon>Plectina</taxon>
        <taxon>Plectoidea</taxon>
        <taxon>Plectidae</taxon>
        <taxon>Plectus</taxon>
    </lineage>
</organism>
<keyword evidence="17" id="KW-1185">Reference proteome</keyword>
<feature type="region of interest" description="Disordered" evidence="14">
    <location>
        <begin position="57"/>
        <end position="84"/>
    </location>
</feature>
<evidence type="ECO:0000256" key="5">
    <source>
        <dbReference type="ARBA" id="ARBA00022723"/>
    </source>
</evidence>
<keyword evidence="9" id="KW-0238">DNA-binding</keyword>
<protein>
    <recommendedName>
        <fullName evidence="3">Zinc finger CCCH-type with G patch domain-containing protein</fullName>
    </recommendedName>
</protein>
<evidence type="ECO:0000259" key="15">
    <source>
        <dbReference type="PROSITE" id="PS50103"/>
    </source>
</evidence>
<evidence type="ECO:0000256" key="12">
    <source>
        <dbReference type="PROSITE-ProRule" id="PRU00723"/>
    </source>
</evidence>
<evidence type="ECO:0000256" key="4">
    <source>
        <dbReference type="ARBA" id="ARBA00022491"/>
    </source>
</evidence>
<evidence type="ECO:0000256" key="9">
    <source>
        <dbReference type="ARBA" id="ARBA00023125"/>
    </source>
</evidence>
<keyword evidence="10" id="KW-0804">Transcription</keyword>
<evidence type="ECO:0000313" key="18">
    <source>
        <dbReference type="WBParaSite" id="PSAMB.scaffold860size40082.g9163.t1"/>
    </source>
</evidence>